<protein>
    <submittedName>
        <fullName evidence="3">IPT/TIG domain-containing protein</fullName>
    </submittedName>
</protein>
<dbReference type="Gene3D" id="2.60.120.260">
    <property type="entry name" value="Galactose-binding domain-like"/>
    <property type="match status" value="1"/>
</dbReference>
<dbReference type="PROSITE" id="PS50228">
    <property type="entry name" value="SUEL_LECTIN"/>
    <property type="match status" value="1"/>
</dbReference>
<dbReference type="InterPro" id="IPR008979">
    <property type="entry name" value="Galactose-bd-like_sf"/>
</dbReference>
<dbReference type="SUPFAM" id="SSF81296">
    <property type="entry name" value="E set domains"/>
    <property type="match status" value="1"/>
</dbReference>
<sequence length="1386" mass="148532">MNKKLLLLHKKFLLFIFFMLLSIVSSGQTTLFQFNFETATTPNINNTVGTPIIAQFGLENLQYANYNSCGTGMSSSLAANGWNINDYYRIAVNTTGFTNMTFSYCNSTNNTNINSFDIRYSIDNGATISTVAPAYVPTTGGGINSAVLPAATNNRSVVWIYIYKSNNNPNINTFLIVDNITLTGFSIPSISNFTPNTACAASGSSVVITGTNFTGATAVNFNGIPASSYTVNSNTQITAQLPATATTGAITVTTPGGTATSTSSFTVSLGISENNLNYTNGTSGQVSVTATENANAVFNAPVGTYFSTVNFASYGTPNGAAPDFVLGNCNALTSQSVTESYLLGNNNRAIPATNGVFTDPCSGTPKRLYVVASYVQPICNGSVVSITGSIPSGGSGTYSYQWQSSTSSATSGFAAAAGINNETNYVSGTLAQNTWFRRVVTSGGCSSTSAVIQINLNSTPVGGTVTGGMTICSGSTSGMMTLEGYTGTITKWQSSVSPFSTWTDIVNTSATYTSGVLNATTQFRAVVQSGSCAFVNSAVTTITVNSTPTITPNKVDETCSTANNGSIFPTLSGGLTNIRYIKLTQKYNVDAYQQVAEIQALEVFTGTNVALSSLGSVATGSSVWQNSSGPNYIPSNINNGVITGNTFWHSASSNINEWVQIDLRSGKNLDNIRIYNRTDCCSQRGQNMLLELFDSSDNLIYSKTIDLYQSGANVVDVNILDLSWTDGATTLNRTGLDSATYILNYADAIGCSLSSPINIGTANIAAPTRGTITPVTCNVPIASVILNNLPSAGTWTLMQSGTSTATITGTGISATVSGLAPGTYTFSVSIDGCSASNPVVVKIDSLQETVWNGAWSNGLPNSDKKLIFNANYSQTTDLVACSCEVTLGNVIVRSDKTLTLTNELKVSGGTLTFENNASLVQINEDPTINSGNITYQRETVTAVDKFDYTYWSSPVSSQTLYNTSPNTLWDKYMSFDAVNNNWKQENSSKVMERGVGYIIRGPQNHYAPNPIGTYRANFIGVPHNGTIPVAITATGEASYLLGNPYPSALDADLFLQVNEDVLDGTLYFWTHNTDIAPSGSNYIYDSDDYASYNLLGGVGTAAASDVNPIPTIPSGEIASGQGFFATSIVPGTVNFTNTMRLIGNVNSQFFRSNSKSKKNASFDKNRLWLNFSNKEGAFKQTLIGYVTGATNEYERTFDGISFDGNTFVDFYSVFEDKNFVIQGRALPFLQSDQVPLGYKTTIAGAFTITIFQTDGFLTTQNVFLEDKMLGIIHNLKESPYNFTTEKGVFNERFVLRYNDKTLGTGDFESQEKTIVVFKEKNELKIKSEFETMKRVIVFDLLGKKVFEETLEDVNEFRTSNITLKNQIVIVKVVLTNGQVVAKKVSY</sequence>
<dbReference type="InterPro" id="IPR013783">
    <property type="entry name" value="Ig-like_fold"/>
</dbReference>
<dbReference type="RefSeq" id="WP_121363925.1">
    <property type="nucleotide sequence ID" value="NZ_RBXA01000001.1"/>
</dbReference>
<evidence type="ECO:0000259" key="1">
    <source>
        <dbReference type="PROSITE" id="PS50022"/>
    </source>
</evidence>
<keyword evidence="4" id="KW-1185">Reference proteome</keyword>
<dbReference type="PROSITE" id="PS50022">
    <property type="entry name" value="FA58C_3"/>
    <property type="match status" value="1"/>
</dbReference>
<dbReference type="Proteomes" id="UP000280091">
    <property type="component" value="Unassembled WGS sequence"/>
</dbReference>
<dbReference type="InterPro" id="IPR000922">
    <property type="entry name" value="Lectin_gal-bd_dom"/>
</dbReference>
<feature type="domain" description="SUEL-type lectin" evidence="2">
    <location>
        <begin position="290"/>
        <end position="375"/>
    </location>
</feature>
<dbReference type="EMBL" id="RBXA01000001">
    <property type="protein sequence ID" value="RKS94668.1"/>
    <property type="molecule type" value="Genomic_DNA"/>
</dbReference>
<dbReference type="OrthoDB" id="1652165at2"/>
<name>A0A495S6A7_9FLAO</name>
<feature type="domain" description="F5/8 type C" evidence="1">
    <location>
        <begin position="606"/>
        <end position="679"/>
    </location>
</feature>
<evidence type="ECO:0000259" key="2">
    <source>
        <dbReference type="PROSITE" id="PS50228"/>
    </source>
</evidence>
<gene>
    <name evidence="3" type="ORF">BC952_0290</name>
</gene>
<proteinExistence type="predicted"/>
<accession>A0A495S6A7</accession>
<dbReference type="GO" id="GO:0030246">
    <property type="term" value="F:carbohydrate binding"/>
    <property type="evidence" value="ECO:0007669"/>
    <property type="project" value="InterPro"/>
</dbReference>
<dbReference type="CDD" id="cd22842">
    <property type="entry name" value="Gal_Rha_Lectin_BGal"/>
    <property type="match status" value="1"/>
</dbReference>
<comment type="caution">
    <text evidence="3">The sequence shown here is derived from an EMBL/GenBank/DDBJ whole genome shotgun (WGS) entry which is preliminary data.</text>
</comment>
<dbReference type="InterPro" id="IPR000421">
    <property type="entry name" value="FA58C"/>
</dbReference>
<reference evidence="3 4" key="1">
    <citation type="submission" date="2018-10" db="EMBL/GenBank/DDBJ databases">
        <title>Genomic Encyclopedia of Archaeal and Bacterial Type Strains, Phase II (KMG-II): from individual species to whole genera.</title>
        <authorList>
            <person name="Goeker M."/>
        </authorList>
    </citation>
    <scope>NUCLEOTIDE SEQUENCE [LARGE SCALE GENOMIC DNA]</scope>
    <source>
        <strain evidence="3 4">DSM 15094</strain>
    </source>
</reference>
<dbReference type="Pfam" id="PF22633">
    <property type="entry name" value="F5_F8_type_C_2"/>
    <property type="match status" value="1"/>
</dbReference>
<evidence type="ECO:0000313" key="4">
    <source>
        <dbReference type="Proteomes" id="UP000280091"/>
    </source>
</evidence>
<dbReference type="CDD" id="cd00102">
    <property type="entry name" value="IPT"/>
    <property type="match status" value="1"/>
</dbReference>
<evidence type="ECO:0000313" key="3">
    <source>
        <dbReference type="EMBL" id="RKS94668.1"/>
    </source>
</evidence>
<dbReference type="NCBIfam" id="NF033708">
    <property type="entry name" value="T9SS_Cterm_ChiA"/>
    <property type="match status" value="1"/>
</dbReference>
<organism evidence="3 4">
    <name type="scientific">Flavobacterium limicola</name>
    <dbReference type="NCBI Taxonomy" id="180441"/>
    <lineage>
        <taxon>Bacteria</taxon>
        <taxon>Pseudomonadati</taxon>
        <taxon>Bacteroidota</taxon>
        <taxon>Flavobacteriia</taxon>
        <taxon>Flavobacteriales</taxon>
        <taxon>Flavobacteriaceae</taxon>
        <taxon>Flavobacterium</taxon>
    </lineage>
</organism>
<dbReference type="InterPro" id="IPR014756">
    <property type="entry name" value="Ig_E-set"/>
</dbReference>
<dbReference type="Gene3D" id="2.60.40.10">
    <property type="entry name" value="Immunoglobulins"/>
    <property type="match status" value="1"/>
</dbReference>
<dbReference type="SUPFAM" id="SSF49785">
    <property type="entry name" value="Galactose-binding domain-like"/>
    <property type="match status" value="1"/>
</dbReference>